<dbReference type="Pfam" id="PF03033">
    <property type="entry name" value="Glyco_transf_28"/>
    <property type="match status" value="1"/>
</dbReference>
<evidence type="ECO:0000256" key="11">
    <source>
        <dbReference type="SAM" id="Phobius"/>
    </source>
</evidence>
<keyword evidence="1 10" id="KW-1003">Cell membrane</keyword>
<comment type="catalytic activity">
    <reaction evidence="10">
        <text>di-trans,octa-cis-undecaprenyl diphospho-N-acetyl-alpha-D-muramoyl-L-alanyl-D-glutamyl-meso-2,6-diaminopimeloyl-D-alanyl-D-alanine + UDP-N-acetyl-alpha-D-glucosamine = di-trans,octa-cis-undecaprenyl diphospho-[N-acetyl-alpha-D-glucosaminyl-(1-&gt;4)]-N-acetyl-alpha-D-muramoyl-L-alanyl-D-glutamyl-meso-2,6-diaminopimeloyl-D-alanyl-D-alanine + UDP + H(+)</text>
        <dbReference type="Rhea" id="RHEA:31227"/>
        <dbReference type="ChEBI" id="CHEBI:15378"/>
        <dbReference type="ChEBI" id="CHEBI:57705"/>
        <dbReference type="ChEBI" id="CHEBI:58223"/>
        <dbReference type="ChEBI" id="CHEBI:61387"/>
        <dbReference type="ChEBI" id="CHEBI:61388"/>
        <dbReference type="EC" id="2.4.1.227"/>
    </reaction>
</comment>
<keyword evidence="7 10" id="KW-0472">Membrane</keyword>
<evidence type="ECO:0000259" key="13">
    <source>
        <dbReference type="Pfam" id="PF04101"/>
    </source>
</evidence>
<dbReference type="PATRIC" id="fig|1618635.3.peg.199"/>
<dbReference type="NCBIfam" id="TIGR01133">
    <property type="entry name" value="murG"/>
    <property type="match status" value="1"/>
</dbReference>
<evidence type="ECO:0000313" key="14">
    <source>
        <dbReference type="EMBL" id="KKR91730.1"/>
    </source>
</evidence>
<feature type="binding site" evidence="10">
    <location>
        <position position="297"/>
    </location>
    <ligand>
        <name>UDP-N-acetyl-alpha-D-glucosamine</name>
        <dbReference type="ChEBI" id="CHEBI:57705"/>
    </ligand>
</feature>
<evidence type="ECO:0000256" key="8">
    <source>
        <dbReference type="ARBA" id="ARBA00023306"/>
    </source>
</evidence>
<evidence type="ECO:0000256" key="4">
    <source>
        <dbReference type="ARBA" id="ARBA00022679"/>
    </source>
</evidence>
<evidence type="ECO:0000259" key="12">
    <source>
        <dbReference type="Pfam" id="PF03033"/>
    </source>
</evidence>
<feature type="binding site" evidence="10">
    <location>
        <position position="176"/>
    </location>
    <ligand>
        <name>UDP-N-acetyl-alpha-D-glucosamine</name>
        <dbReference type="ChEBI" id="CHEBI:57705"/>
    </ligand>
</feature>
<dbReference type="PANTHER" id="PTHR21015:SF22">
    <property type="entry name" value="GLYCOSYLTRANSFERASE"/>
    <property type="match status" value="1"/>
</dbReference>
<keyword evidence="6 10" id="KW-0573">Peptidoglycan synthesis</keyword>
<comment type="caution">
    <text evidence="14">The sequence shown here is derived from an EMBL/GenBank/DDBJ whole genome shotgun (WGS) entry which is preliminary data.</text>
</comment>
<dbReference type="InterPro" id="IPR004276">
    <property type="entry name" value="GlycoTrans_28_N"/>
</dbReference>
<comment type="caution">
    <text evidence="10">Lacks conserved residue(s) required for the propagation of feature annotation.</text>
</comment>
<evidence type="ECO:0000256" key="5">
    <source>
        <dbReference type="ARBA" id="ARBA00022960"/>
    </source>
</evidence>
<dbReference type="GO" id="GO:0008360">
    <property type="term" value="P:regulation of cell shape"/>
    <property type="evidence" value="ECO:0007669"/>
    <property type="project" value="UniProtKB-KW"/>
</dbReference>
<dbReference type="EMBL" id="LCAP01000002">
    <property type="protein sequence ID" value="KKR91730.1"/>
    <property type="molecule type" value="Genomic_DNA"/>
</dbReference>
<keyword evidence="8 10" id="KW-0131">Cell cycle</keyword>
<dbReference type="SUPFAM" id="SSF53756">
    <property type="entry name" value="UDP-Glycosyltransferase/glycogen phosphorylase"/>
    <property type="match status" value="1"/>
</dbReference>
<dbReference type="CDD" id="cd03785">
    <property type="entry name" value="GT28_MurG"/>
    <property type="match status" value="1"/>
</dbReference>
<feature type="binding site" evidence="10">
    <location>
        <begin position="17"/>
        <end position="19"/>
    </location>
    <ligand>
        <name>UDP-N-acetyl-alpha-D-glucosamine</name>
        <dbReference type="ChEBI" id="CHEBI:57705"/>
    </ligand>
</feature>
<name>A0A0G0X4Z5_9BACT</name>
<accession>A0A0G0X4Z5</accession>
<dbReference type="InterPro" id="IPR006009">
    <property type="entry name" value="GlcNAc_MurG"/>
</dbReference>
<evidence type="ECO:0000256" key="9">
    <source>
        <dbReference type="ARBA" id="ARBA00023316"/>
    </source>
</evidence>
<dbReference type="Pfam" id="PF04101">
    <property type="entry name" value="Glyco_tran_28_C"/>
    <property type="match status" value="1"/>
</dbReference>
<dbReference type="EC" id="2.4.1.227" evidence="10"/>
<dbReference type="InterPro" id="IPR007235">
    <property type="entry name" value="Glyco_trans_28_C"/>
</dbReference>
<comment type="function">
    <text evidence="10">Cell wall formation. Catalyzes the transfer of a GlcNAc subunit on undecaprenyl-pyrophosphoryl-MurNAc-pentapeptide (lipid intermediate I) to form undecaprenyl-pyrophosphoryl-MurNAc-(pentapeptide)GlcNAc (lipid intermediate II).</text>
</comment>
<dbReference type="Gene3D" id="3.40.50.2000">
    <property type="entry name" value="Glycogen Phosphorylase B"/>
    <property type="match status" value="2"/>
</dbReference>
<dbReference type="Proteomes" id="UP000034190">
    <property type="component" value="Unassembled WGS sequence"/>
</dbReference>
<evidence type="ECO:0000313" key="15">
    <source>
        <dbReference type="Proteomes" id="UP000034190"/>
    </source>
</evidence>
<dbReference type="PANTHER" id="PTHR21015">
    <property type="entry name" value="UDP-N-ACETYLGLUCOSAMINE--N-ACETYLMURAMYL-(PENTAPEPTIDE) PYROPHOSPHORYL-UNDECAPRENOL N-ACETYLGLUCOSAMINE TRANSFERASE 1"/>
    <property type="match status" value="1"/>
</dbReference>
<evidence type="ECO:0000256" key="10">
    <source>
        <dbReference type="HAMAP-Rule" id="MF_00033"/>
    </source>
</evidence>
<keyword evidence="11" id="KW-0812">Transmembrane</keyword>
<comment type="subcellular location">
    <subcellularLocation>
        <location evidence="10">Cell membrane</location>
        <topology evidence="10">Peripheral membrane protein</topology>
        <orientation evidence="10">Cytoplasmic side</orientation>
    </subcellularLocation>
</comment>
<protein>
    <recommendedName>
        <fullName evidence="10">UDP-N-acetylglucosamine--N-acetylmuramyl-(pentapeptide) pyrophosphoryl-undecaprenol N-acetylglucosamine transferase</fullName>
        <ecNumber evidence="10">2.4.1.227</ecNumber>
    </recommendedName>
    <alternativeName>
        <fullName evidence="10">Undecaprenyl-PP-MurNAc-pentapeptide-UDPGlcNAc GlcNAc transferase</fullName>
    </alternativeName>
</protein>
<gene>
    <name evidence="10" type="primary">murG</name>
    <name evidence="14" type="ORF">UU43_C0002G0039</name>
</gene>
<comment type="similarity">
    <text evidence="10">Belongs to the glycosyltransferase 28 family. MurG subfamily.</text>
</comment>
<feature type="domain" description="Glycosyl transferase family 28 C-terminal" evidence="13">
    <location>
        <begin position="200"/>
        <end position="341"/>
    </location>
</feature>
<keyword evidence="2 10" id="KW-0132">Cell division</keyword>
<feature type="domain" description="Glycosyltransferase family 28 N-terminal" evidence="12">
    <location>
        <begin position="10"/>
        <end position="154"/>
    </location>
</feature>
<keyword evidence="3 10" id="KW-0328">Glycosyltransferase</keyword>
<evidence type="ECO:0000256" key="7">
    <source>
        <dbReference type="ARBA" id="ARBA00023136"/>
    </source>
</evidence>
<evidence type="ECO:0000256" key="6">
    <source>
        <dbReference type="ARBA" id="ARBA00022984"/>
    </source>
</evidence>
<dbReference type="AlphaFoldDB" id="A0A0G0X4Z5"/>
<organism evidence="14 15">
    <name type="scientific">Candidatus Falkowbacteria bacterium GW2011_GWA2_41_14</name>
    <dbReference type="NCBI Taxonomy" id="1618635"/>
    <lineage>
        <taxon>Bacteria</taxon>
        <taxon>Candidatus Falkowiibacteriota</taxon>
    </lineage>
</organism>
<dbReference type="GO" id="GO:0005975">
    <property type="term" value="P:carbohydrate metabolic process"/>
    <property type="evidence" value="ECO:0007669"/>
    <property type="project" value="InterPro"/>
</dbReference>
<keyword evidence="4 10" id="KW-0808">Transferase</keyword>
<keyword evidence="9 10" id="KW-0961">Cell wall biogenesis/degradation</keyword>
<evidence type="ECO:0000256" key="1">
    <source>
        <dbReference type="ARBA" id="ARBA00022475"/>
    </source>
</evidence>
<dbReference type="UniPathway" id="UPA00219"/>
<proteinExistence type="inferred from homology"/>
<keyword evidence="5 10" id="KW-0133">Cell shape</keyword>
<evidence type="ECO:0000256" key="2">
    <source>
        <dbReference type="ARBA" id="ARBA00022618"/>
    </source>
</evidence>
<keyword evidence="11" id="KW-1133">Transmembrane helix</keyword>
<dbReference type="GO" id="GO:0005886">
    <property type="term" value="C:plasma membrane"/>
    <property type="evidence" value="ECO:0007669"/>
    <property type="project" value="UniProtKB-SubCell"/>
</dbReference>
<comment type="pathway">
    <text evidence="10">Cell wall biogenesis; peptidoglycan biosynthesis.</text>
</comment>
<sequence>MDSKNKKQKILLTGGGTGGSVTPLLAVVEEFNHPSPLYKGGKYEFLWLGTKDGPERVMVERAGIKFKTIAGGKWRRYFSLKNLADIFKIKLGFWQALWLMLKWRPNLVMSAGSFISVPVIWAAWLLGVPILIHQQDVRPGLANKLMAPFAKTVTVAFEKSLADYGQKAFWTGNPIRQSMKLAIRDSRFATHFNIQKNLPVVLVVGGGTGAEAINKLVLEGLNDLTQFCQVIHVFGKEKGIRIGIINYFAFEFLDAERMAEALKLADLVVTRAGLGFLTELSYLGKPSIIIPLPDSHQGENAQMFKDAGLVFAQKDLTPEKFTGAIKNLVADKELQKELGEKMGRVMKAGANEAMVKIILELLASNRI</sequence>
<dbReference type="GO" id="GO:0051301">
    <property type="term" value="P:cell division"/>
    <property type="evidence" value="ECO:0007669"/>
    <property type="project" value="UniProtKB-KW"/>
</dbReference>
<reference evidence="14 15" key="1">
    <citation type="journal article" date="2015" name="Nature">
        <title>rRNA introns, odd ribosomes, and small enigmatic genomes across a large radiation of phyla.</title>
        <authorList>
            <person name="Brown C.T."/>
            <person name="Hug L.A."/>
            <person name="Thomas B.C."/>
            <person name="Sharon I."/>
            <person name="Castelle C.J."/>
            <person name="Singh A."/>
            <person name="Wilkins M.J."/>
            <person name="Williams K.H."/>
            <person name="Banfield J.F."/>
        </authorList>
    </citation>
    <scope>NUCLEOTIDE SEQUENCE [LARGE SCALE GENOMIC DNA]</scope>
</reference>
<evidence type="ECO:0000256" key="3">
    <source>
        <dbReference type="ARBA" id="ARBA00022676"/>
    </source>
</evidence>
<dbReference type="GO" id="GO:0009252">
    <property type="term" value="P:peptidoglycan biosynthetic process"/>
    <property type="evidence" value="ECO:0007669"/>
    <property type="project" value="UniProtKB-UniRule"/>
</dbReference>
<dbReference type="GO" id="GO:0071555">
    <property type="term" value="P:cell wall organization"/>
    <property type="evidence" value="ECO:0007669"/>
    <property type="project" value="UniProtKB-KW"/>
</dbReference>
<dbReference type="GO" id="GO:0051991">
    <property type="term" value="F:UDP-N-acetyl-D-glucosamine:N-acetylmuramoyl-L-alanyl-D-glutamyl-meso-2,6-diaminopimelyl-D-alanyl-D-alanine-diphosphoundecaprenol 4-beta-N-acetylglucosaminlytransferase activity"/>
    <property type="evidence" value="ECO:0007669"/>
    <property type="project" value="RHEA"/>
</dbReference>
<dbReference type="HAMAP" id="MF_00033">
    <property type="entry name" value="MurG"/>
    <property type="match status" value="1"/>
</dbReference>
<dbReference type="GO" id="GO:0050511">
    <property type="term" value="F:undecaprenyldiphospho-muramoylpentapeptide beta-N-acetylglucosaminyltransferase activity"/>
    <property type="evidence" value="ECO:0007669"/>
    <property type="project" value="UniProtKB-UniRule"/>
</dbReference>
<feature type="transmembrane region" description="Helical" evidence="11">
    <location>
        <begin position="107"/>
        <end position="132"/>
    </location>
</feature>